<feature type="non-terminal residue" evidence="3">
    <location>
        <position position="1"/>
    </location>
</feature>
<proteinExistence type="predicted"/>
<dbReference type="InterPro" id="IPR007110">
    <property type="entry name" value="Ig-like_dom"/>
</dbReference>
<dbReference type="Gene3D" id="2.60.40.10">
    <property type="entry name" value="Immunoglobulins"/>
    <property type="match status" value="1"/>
</dbReference>
<keyword evidence="4" id="KW-1185">Reference proteome</keyword>
<sequence length="99" mass="10167">VPAGVGLPAAAAAGDIGRLGRVRVPREHRCRHQGGFRHGDHPAQRGPPGAPQPVRIESSSSSIAEGQTLELNCVVAAPGQATVTWYKRGGPLPAGHQVG</sequence>
<evidence type="ECO:0000313" key="4">
    <source>
        <dbReference type="Proteomes" id="UP000533954"/>
    </source>
</evidence>
<feature type="non-terminal residue" evidence="3">
    <location>
        <position position="99"/>
    </location>
</feature>
<reference evidence="3 4" key="1">
    <citation type="submission" date="2019-09" db="EMBL/GenBank/DDBJ databases">
        <title>Bird 10,000 Genomes (B10K) Project - Family phase.</title>
        <authorList>
            <person name="Zhang G."/>
        </authorList>
    </citation>
    <scope>NUCLEOTIDE SEQUENCE [LARGE SCALE GENOMIC DNA]</scope>
    <source>
        <strain evidence="3">B10K-LSUMZ-16893</strain>
    </source>
</reference>
<feature type="compositionally biased region" description="Low complexity" evidence="1">
    <location>
        <begin position="44"/>
        <end position="55"/>
    </location>
</feature>
<dbReference type="InterPro" id="IPR036179">
    <property type="entry name" value="Ig-like_dom_sf"/>
</dbReference>
<name>A0A7K7VMH5_EUDEL</name>
<evidence type="ECO:0000259" key="2">
    <source>
        <dbReference type="PROSITE" id="PS50835"/>
    </source>
</evidence>
<dbReference type="OrthoDB" id="9374411at2759"/>
<dbReference type="SUPFAM" id="SSF48726">
    <property type="entry name" value="Immunoglobulin"/>
    <property type="match status" value="1"/>
</dbReference>
<dbReference type="AlphaFoldDB" id="A0A7K7VMH5"/>
<dbReference type="PROSITE" id="PS50835">
    <property type="entry name" value="IG_LIKE"/>
    <property type="match status" value="1"/>
</dbReference>
<protein>
    <submittedName>
        <fullName evidence="3">PGBM protein</fullName>
    </submittedName>
</protein>
<dbReference type="Proteomes" id="UP000533954">
    <property type="component" value="Unassembled WGS sequence"/>
</dbReference>
<dbReference type="InterPro" id="IPR013783">
    <property type="entry name" value="Ig-like_fold"/>
</dbReference>
<dbReference type="EMBL" id="VZSX01000187">
    <property type="protein sequence ID" value="NXA41832.1"/>
    <property type="molecule type" value="Genomic_DNA"/>
</dbReference>
<organism evidence="3 4">
    <name type="scientific">Eudromia elegans</name>
    <name type="common">Elegant crested-tinamou</name>
    <dbReference type="NCBI Taxonomy" id="8805"/>
    <lineage>
        <taxon>Eukaryota</taxon>
        <taxon>Metazoa</taxon>
        <taxon>Chordata</taxon>
        <taxon>Craniata</taxon>
        <taxon>Vertebrata</taxon>
        <taxon>Euteleostomi</taxon>
        <taxon>Archelosauria</taxon>
        <taxon>Archosauria</taxon>
        <taxon>Dinosauria</taxon>
        <taxon>Saurischia</taxon>
        <taxon>Theropoda</taxon>
        <taxon>Coelurosauria</taxon>
        <taxon>Aves</taxon>
        <taxon>Palaeognathae</taxon>
        <taxon>Tinamiformes</taxon>
        <taxon>Tinamidae</taxon>
        <taxon>Eudromia</taxon>
    </lineage>
</organism>
<feature type="region of interest" description="Disordered" evidence="1">
    <location>
        <begin position="28"/>
        <end position="62"/>
    </location>
</feature>
<evidence type="ECO:0000313" key="3">
    <source>
        <dbReference type="EMBL" id="NXA41832.1"/>
    </source>
</evidence>
<evidence type="ECO:0000256" key="1">
    <source>
        <dbReference type="SAM" id="MobiDB-lite"/>
    </source>
</evidence>
<feature type="domain" description="Ig-like" evidence="2">
    <location>
        <begin position="51"/>
        <end position="99"/>
    </location>
</feature>
<comment type="caution">
    <text evidence="3">The sequence shown here is derived from an EMBL/GenBank/DDBJ whole genome shotgun (WGS) entry which is preliminary data.</text>
</comment>
<gene>
    <name evidence="3" type="primary">Hspg2_1</name>
    <name evidence="3" type="ORF">EUDELE_R12288</name>
</gene>
<accession>A0A7K7VMH5</accession>